<dbReference type="EMBL" id="JABSTV010001252">
    <property type="protein sequence ID" value="KAH7946891.1"/>
    <property type="molecule type" value="Genomic_DNA"/>
</dbReference>
<evidence type="ECO:0000313" key="4">
    <source>
        <dbReference type="EMBL" id="KAH7946891.1"/>
    </source>
</evidence>
<dbReference type="Pfam" id="PF00098">
    <property type="entry name" value="zf-CCHC"/>
    <property type="match status" value="1"/>
</dbReference>
<keyword evidence="1" id="KW-0479">Metal-binding</keyword>
<dbReference type="GO" id="GO:0003676">
    <property type="term" value="F:nucleic acid binding"/>
    <property type="evidence" value="ECO:0007669"/>
    <property type="project" value="InterPro"/>
</dbReference>
<keyword evidence="5" id="KW-1185">Reference proteome</keyword>
<reference evidence="4" key="2">
    <citation type="submission" date="2021-09" db="EMBL/GenBank/DDBJ databases">
        <authorList>
            <person name="Jia N."/>
            <person name="Wang J."/>
            <person name="Shi W."/>
            <person name="Du L."/>
            <person name="Sun Y."/>
            <person name="Zhan W."/>
            <person name="Jiang J."/>
            <person name="Wang Q."/>
            <person name="Zhang B."/>
            <person name="Ji P."/>
            <person name="Sakyi L.B."/>
            <person name="Cui X."/>
            <person name="Yuan T."/>
            <person name="Jiang B."/>
            <person name="Yang W."/>
            <person name="Lam T.T.-Y."/>
            <person name="Chang Q."/>
            <person name="Ding S."/>
            <person name="Wang X."/>
            <person name="Zhu J."/>
            <person name="Ruan X."/>
            <person name="Zhao L."/>
            <person name="Wei J."/>
            <person name="Que T."/>
            <person name="Du C."/>
            <person name="Cheng J."/>
            <person name="Dai P."/>
            <person name="Han X."/>
            <person name="Huang E."/>
            <person name="Gao Y."/>
            <person name="Liu J."/>
            <person name="Shao H."/>
            <person name="Ye R."/>
            <person name="Li L."/>
            <person name="Wei W."/>
            <person name="Wang X."/>
            <person name="Wang C."/>
            <person name="Huo Q."/>
            <person name="Li W."/>
            <person name="Guo W."/>
            <person name="Chen H."/>
            <person name="Chen S."/>
            <person name="Zhou L."/>
            <person name="Zhou L."/>
            <person name="Ni X."/>
            <person name="Tian J."/>
            <person name="Zhou Y."/>
            <person name="Sheng Y."/>
            <person name="Liu T."/>
            <person name="Pan Y."/>
            <person name="Xia L."/>
            <person name="Li J."/>
            <person name="Zhao F."/>
            <person name="Cao W."/>
        </authorList>
    </citation>
    <scope>NUCLEOTIDE SEQUENCE</scope>
    <source>
        <strain evidence="4">Rsan-2018</strain>
        <tissue evidence="4">Larvae</tissue>
    </source>
</reference>
<protein>
    <recommendedName>
        <fullName evidence="3">CCHC-type domain-containing protein</fullName>
    </recommendedName>
</protein>
<dbReference type="GO" id="GO:0008270">
    <property type="term" value="F:zinc ion binding"/>
    <property type="evidence" value="ECO:0007669"/>
    <property type="project" value="UniProtKB-KW"/>
</dbReference>
<feature type="compositionally biased region" description="Polar residues" evidence="2">
    <location>
        <begin position="80"/>
        <end position="92"/>
    </location>
</feature>
<feature type="compositionally biased region" description="Polar residues" evidence="2">
    <location>
        <begin position="366"/>
        <end position="376"/>
    </location>
</feature>
<reference evidence="4" key="1">
    <citation type="journal article" date="2020" name="Cell">
        <title>Large-Scale Comparative Analyses of Tick Genomes Elucidate Their Genetic Diversity and Vector Capacities.</title>
        <authorList>
            <consortium name="Tick Genome and Microbiome Consortium (TIGMIC)"/>
            <person name="Jia N."/>
            <person name="Wang J."/>
            <person name="Shi W."/>
            <person name="Du L."/>
            <person name="Sun Y."/>
            <person name="Zhan W."/>
            <person name="Jiang J.F."/>
            <person name="Wang Q."/>
            <person name="Zhang B."/>
            <person name="Ji P."/>
            <person name="Bell-Sakyi L."/>
            <person name="Cui X.M."/>
            <person name="Yuan T.T."/>
            <person name="Jiang B.G."/>
            <person name="Yang W.F."/>
            <person name="Lam T.T."/>
            <person name="Chang Q.C."/>
            <person name="Ding S.J."/>
            <person name="Wang X.J."/>
            <person name="Zhu J.G."/>
            <person name="Ruan X.D."/>
            <person name="Zhao L."/>
            <person name="Wei J.T."/>
            <person name="Ye R.Z."/>
            <person name="Que T.C."/>
            <person name="Du C.H."/>
            <person name="Zhou Y.H."/>
            <person name="Cheng J.X."/>
            <person name="Dai P.F."/>
            <person name="Guo W.B."/>
            <person name="Han X.H."/>
            <person name="Huang E.J."/>
            <person name="Li L.F."/>
            <person name="Wei W."/>
            <person name="Gao Y.C."/>
            <person name="Liu J.Z."/>
            <person name="Shao H.Z."/>
            <person name="Wang X."/>
            <person name="Wang C.C."/>
            <person name="Yang T.C."/>
            <person name="Huo Q.B."/>
            <person name="Li W."/>
            <person name="Chen H.Y."/>
            <person name="Chen S.E."/>
            <person name="Zhou L.G."/>
            <person name="Ni X.B."/>
            <person name="Tian J.H."/>
            <person name="Sheng Y."/>
            <person name="Liu T."/>
            <person name="Pan Y.S."/>
            <person name="Xia L.Y."/>
            <person name="Li J."/>
            <person name="Zhao F."/>
            <person name="Cao W.C."/>
        </authorList>
    </citation>
    <scope>NUCLEOTIDE SEQUENCE</scope>
    <source>
        <strain evidence="4">Rsan-2018</strain>
    </source>
</reference>
<dbReference type="InterPro" id="IPR036875">
    <property type="entry name" value="Znf_CCHC_sf"/>
</dbReference>
<feature type="region of interest" description="Disordered" evidence="2">
    <location>
        <begin position="447"/>
        <end position="470"/>
    </location>
</feature>
<evidence type="ECO:0000313" key="5">
    <source>
        <dbReference type="Proteomes" id="UP000821837"/>
    </source>
</evidence>
<gene>
    <name evidence="4" type="ORF">HPB52_005665</name>
</gene>
<keyword evidence="1" id="KW-0862">Zinc</keyword>
<accession>A0A9D4SS04</accession>
<comment type="caution">
    <text evidence="4">The sequence shown here is derived from an EMBL/GenBank/DDBJ whole genome shotgun (WGS) entry which is preliminary data.</text>
</comment>
<dbReference type="VEuPathDB" id="VectorBase:RSAN_040260"/>
<dbReference type="SUPFAM" id="SSF57756">
    <property type="entry name" value="Retrovirus zinc finger-like domains"/>
    <property type="match status" value="1"/>
</dbReference>
<organism evidence="4 5">
    <name type="scientific">Rhipicephalus sanguineus</name>
    <name type="common">Brown dog tick</name>
    <name type="synonym">Ixodes sanguineus</name>
    <dbReference type="NCBI Taxonomy" id="34632"/>
    <lineage>
        <taxon>Eukaryota</taxon>
        <taxon>Metazoa</taxon>
        <taxon>Ecdysozoa</taxon>
        <taxon>Arthropoda</taxon>
        <taxon>Chelicerata</taxon>
        <taxon>Arachnida</taxon>
        <taxon>Acari</taxon>
        <taxon>Parasitiformes</taxon>
        <taxon>Ixodida</taxon>
        <taxon>Ixodoidea</taxon>
        <taxon>Ixodidae</taxon>
        <taxon>Rhipicephalinae</taxon>
        <taxon>Rhipicephalus</taxon>
        <taxon>Rhipicephalus</taxon>
    </lineage>
</organism>
<feature type="compositionally biased region" description="Low complexity" evidence="2">
    <location>
        <begin position="355"/>
        <end position="365"/>
    </location>
</feature>
<evidence type="ECO:0000256" key="2">
    <source>
        <dbReference type="SAM" id="MobiDB-lite"/>
    </source>
</evidence>
<feature type="compositionally biased region" description="Low complexity" evidence="2">
    <location>
        <begin position="411"/>
        <end position="420"/>
    </location>
</feature>
<name>A0A9D4SS04_RHISA</name>
<keyword evidence="1" id="KW-0863">Zinc-finger</keyword>
<feature type="region of interest" description="Disordered" evidence="2">
    <location>
        <begin position="329"/>
        <end position="424"/>
    </location>
</feature>
<feature type="domain" description="CCHC-type" evidence="3">
    <location>
        <begin position="262"/>
        <end position="276"/>
    </location>
</feature>
<dbReference type="PROSITE" id="PS50158">
    <property type="entry name" value="ZF_CCHC"/>
    <property type="match status" value="1"/>
</dbReference>
<proteinExistence type="predicted"/>
<dbReference type="InterPro" id="IPR001878">
    <property type="entry name" value="Znf_CCHC"/>
</dbReference>
<feature type="region of interest" description="Disordered" evidence="2">
    <location>
        <begin position="43"/>
        <end position="95"/>
    </location>
</feature>
<feature type="compositionally biased region" description="Polar residues" evidence="2">
    <location>
        <begin position="330"/>
        <end position="343"/>
    </location>
</feature>
<sequence length="546" mass="59765">MAATKITGYDPVTMQWTEIDTKNQDEDVPPTENECLQTLMRLRQRRTQANTTKGDASAASLAQAGIPRSGTPGGARAAPQNGSKKTAQQWRPKQTPRLRSEDLIVVLKPRGTLDLKTVFKHGEVGSAVANYVDDLAAEDLSVWPVWEQNVIVCGTQTTAVADKLTKEFDLTVEEQNYPFRGHLKINGAGDCCKGVIRVRDDETSASLKSKLRWREGEIAFIRKLGSSNVAVVTFEGRRLPRYIHYNYECVPVRTYKKTIPACYRCGTVGHRVDNCPHPEDGRCGYCGKQVGATTDGLTEHECQPSCMICEGAHLTGSADCTGKFRKLQRSEATNQAGPSTTPSKQPPPLPKMGKQDQQQRQPPQQKAGNKNMSQQVKPGPGKKSPTLQAGDYPPLNNAPKQQASDWAGTASQSSSPSSTSLTLEMSKQLESLRKENAKLAAKIQALEKARAENPTPRMDDESDSASVCSGSTITSHSASIENLESRVSNIEEQLLAFTEQMIQLPNMITQAVQAAIQLQTQHMVATVTQQVTQSIQTWLSSNPRFS</sequence>
<dbReference type="AlphaFoldDB" id="A0A9D4SS04"/>
<evidence type="ECO:0000259" key="3">
    <source>
        <dbReference type="PROSITE" id="PS50158"/>
    </source>
</evidence>
<evidence type="ECO:0000256" key="1">
    <source>
        <dbReference type="PROSITE-ProRule" id="PRU00047"/>
    </source>
</evidence>
<dbReference type="Proteomes" id="UP000821837">
    <property type="component" value="Chromosome 6"/>
</dbReference>